<dbReference type="AlphaFoldDB" id="A0A842IEE2"/>
<keyword evidence="2" id="KW-1185">Reference proteome</keyword>
<proteinExistence type="predicted"/>
<protein>
    <submittedName>
        <fullName evidence="1">Uncharacterized protein</fullName>
    </submittedName>
</protein>
<dbReference type="Proteomes" id="UP000555411">
    <property type="component" value="Unassembled WGS sequence"/>
</dbReference>
<comment type="caution">
    <text evidence="1">The sequence shown here is derived from an EMBL/GenBank/DDBJ whole genome shotgun (WGS) entry which is preliminary data.</text>
</comment>
<evidence type="ECO:0000313" key="2">
    <source>
        <dbReference type="Proteomes" id="UP000555411"/>
    </source>
</evidence>
<sequence length="121" mass="12715">MTPQDIASALQAAGFVGIEPVGDTVYARGDGPAAPEFTAHAGAGGTTLTLRFEVRAPEAALADWRISQKGTLAIVRGETHLTLTVTQAGLAAALPQWRKLMQTAAKQAVAWRRGQKPLHGM</sequence>
<dbReference type="EMBL" id="JACLQD010000007">
    <property type="protein sequence ID" value="MBC2837507.1"/>
    <property type="molecule type" value="Genomic_DNA"/>
</dbReference>
<name>A0A842IEE2_9RHOB</name>
<reference evidence="1 2" key="1">
    <citation type="journal article" date="2017" name="Int. J. Syst. Evol. Microbiol.">
        <title>Gemmobacter straminiformis sp. nov., isolated from an artificial fountain.</title>
        <authorList>
            <person name="Kang J.Y."/>
            <person name="Kim M.J."/>
            <person name="Chun J."/>
            <person name="Son K.P."/>
            <person name="Jahng K.Y."/>
        </authorList>
    </citation>
    <scope>NUCLEOTIDE SEQUENCE [LARGE SCALE GENOMIC DNA]</scope>
    <source>
        <strain evidence="1 2">CAM-8</strain>
    </source>
</reference>
<organism evidence="1 2">
    <name type="scientific">Paragemmobacter straminiformis</name>
    <dbReference type="NCBI Taxonomy" id="2045119"/>
    <lineage>
        <taxon>Bacteria</taxon>
        <taxon>Pseudomonadati</taxon>
        <taxon>Pseudomonadota</taxon>
        <taxon>Alphaproteobacteria</taxon>
        <taxon>Rhodobacterales</taxon>
        <taxon>Paracoccaceae</taxon>
        <taxon>Paragemmobacter</taxon>
    </lineage>
</organism>
<accession>A0A842IEE2</accession>
<evidence type="ECO:0000313" key="1">
    <source>
        <dbReference type="EMBL" id="MBC2837507.1"/>
    </source>
</evidence>
<gene>
    <name evidence="1" type="ORF">H7F16_18460</name>
</gene>
<dbReference type="RefSeq" id="WP_185799122.1">
    <property type="nucleotide sequence ID" value="NZ_JACLQD010000007.1"/>
</dbReference>